<evidence type="ECO:0000313" key="3">
    <source>
        <dbReference type="Proteomes" id="UP000023152"/>
    </source>
</evidence>
<dbReference type="Proteomes" id="UP000023152">
    <property type="component" value="Unassembled WGS sequence"/>
</dbReference>
<feature type="non-terminal residue" evidence="2">
    <location>
        <position position="183"/>
    </location>
</feature>
<accession>X6PCZ2</accession>
<gene>
    <name evidence="2" type="ORF">RFI_01149</name>
</gene>
<keyword evidence="1" id="KW-1133">Transmembrane helix</keyword>
<evidence type="ECO:0000256" key="1">
    <source>
        <dbReference type="SAM" id="Phobius"/>
    </source>
</evidence>
<protein>
    <submittedName>
        <fullName evidence="2">Uncharacterized protein</fullName>
    </submittedName>
</protein>
<keyword evidence="3" id="KW-1185">Reference proteome</keyword>
<dbReference type="EMBL" id="ASPP01001170">
    <property type="protein sequence ID" value="ETO35914.1"/>
    <property type="molecule type" value="Genomic_DNA"/>
</dbReference>
<proteinExistence type="predicted"/>
<evidence type="ECO:0000313" key="2">
    <source>
        <dbReference type="EMBL" id="ETO35914.1"/>
    </source>
</evidence>
<sequence length="183" mass="21285">MVLTNGGKGRENIEENAAERLETIKFERYNVRQKIQVYKGMTTKELQQVMKATFGIEDDVSVVGVLPKVTEAPAHLKKNQTTPKKDWGCKCDKKKKKNAQRKKNETFELITDRQLDVSLMTKLMYLFLDHYIVMLSVALAFVAILANVRQYFYLPFFWLFDLLNSFLRDVYSFVEYTDACSLS</sequence>
<comment type="caution">
    <text evidence="2">The sequence shown here is derived from an EMBL/GenBank/DDBJ whole genome shotgun (WGS) entry which is preliminary data.</text>
</comment>
<keyword evidence="1" id="KW-0472">Membrane</keyword>
<reference evidence="2 3" key="1">
    <citation type="journal article" date="2013" name="Curr. Biol.">
        <title>The Genome of the Foraminiferan Reticulomyxa filosa.</title>
        <authorList>
            <person name="Glockner G."/>
            <person name="Hulsmann N."/>
            <person name="Schleicher M."/>
            <person name="Noegel A.A."/>
            <person name="Eichinger L."/>
            <person name="Gallinger C."/>
            <person name="Pawlowski J."/>
            <person name="Sierra R."/>
            <person name="Euteneuer U."/>
            <person name="Pillet L."/>
            <person name="Moustafa A."/>
            <person name="Platzer M."/>
            <person name="Groth M."/>
            <person name="Szafranski K."/>
            <person name="Schliwa M."/>
        </authorList>
    </citation>
    <scope>NUCLEOTIDE SEQUENCE [LARGE SCALE GENOMIC DNA]</scope>
</reference>
<organism evidence="2 3">
    <name type="scientific">Reticulomyxa filosa</name>
    <dbReference type="NCBI Taxonomy" id="46433"/>
    <lineage>
        <taxon>Eukaryota</taxon>
        <taxon>Sar</taxon>
        <taxon>Rhizaria</taxon>
        <taxon>Retaria</taxon>
        <taxon>Foraminifera</taxon>
        <taxon>Monothalamids</taxon>
        <taxon>Reticulomyxidae</taxon>
        <taxon>Reticulomyxa</taxon>
    </lineage>
</organism>
<keyword evidence="1" id="KW-0812">Transmembrane</keyword>
<dbReference type="AlphaFoldDB" id="X6PCZ2"/>
<name>X6PCZ2_RETFI</name>
<feature type="transmembrane region" description="Helical" evidence="1">
    <location>
        <begin position="123"/>
        <end position="145"/>
    </location>
</feature>